<gene>
    <name evidence="9" type="ORF">KCMC57_01170</name>
</gene>
<dbReference type="AlphaFoldDB" id="A0AB33JR22"/>
<name>A0AB33JR22_9ACTN</name>
<dbReference type="InterPro" id="IPR001128">
    <property type="entry name" value="Cyt_P450"/>
</dbReference>
<dbReference type="PRINTS" id="PR00359">
    <property type="entry name" value="BP450"/>
</dbReference>
<evidence type="ECO:0000313" key="9">
    <source>
        <dbReference type="EMBL" id="BFP43749.1"/>
    </source>
</evidence>
<evidence type="ECO:0000256" key="6">
    <source>
        <dbReference type="ARBA" id="ARBA00023033"/>
    </source>
</evidence>
<accession>A0AB33JR22</accession>
<evidence type="ECO:0000256" key="1">
    <source>
        <dbReference type="ARBA" id="ARBA00010617"/>
    </source>
</evidence>
<keyword evidence="6 7" id="KW-0503">Monooxygenase</keyword>
<evidence type="ECO:0000256" key="2">
    <source>
        <dbReference type="ARBA" id="ARBA00022617"/>
    </source>
</evidence>
<keyword evidence="3 7" id="KW-0479">Metal-binding</keyword>
<sequence>MSIETPATQPSHTGPAVTDLPAAPGGCPFDPPPAYREAHRSAPIGEARLWDGTGCRLLTGYRQVRAVLSDHRFSADARHPGFPFLSPGRRELVARTTPSFIRLDDPEHARQRRLLTGDFIIKRVDALRPQIQRIVDEALDRMTAGNGPADLVAEFALPVPSLVICLLLGVPYTDHDFFQQHSRTLLDLTADIDEVAAAQQALTGYLVELAETKRRTPDDSLLSRLVARGEVTLGEAAAMGLLLLVAGHETTANMTALGTVALLRNPAQAQRLRAEPELMNGAVEELLRYLSIVHHGIPRVALEDVELDGTLIRAGEGVICMVSTANRDEEMFTDGDELDVTRDARRHLAFGFGVHQCLGQPLARYELRIALGTLLRRLPGLQLAVPFEELEYRTSSVVHGLRELPVTW</sequence>
<evidence type="ECO:0000256" key="5">
    <source>
        <dbReference type="ARBA" id="ARBA00023004"/>
    </source>
</evidence>
<dbReference type="GO" id="GO:0020037">
    <property type="term" value="F:heme binding"/>
    <property type="evidence" value="ECO:0007669"/>
    <property type="project" value="InterPro"/>
</dbReference>
<dbReference type="CDD" id="cd11030">
    <property type="entry name" value="CYP105-like"/>
    <property type="match status" value="1"/>
</dbReference>
<protein>
    <submittedName>
        <fullName evidence="9">Cytochrome P450</fullName>
    </submittedName>
</protein>
<organism evidence="9">
    <name type="scientific">Kitasatospora sp. CMC57</name>
    <dbReference type="NCBI Taxonomy" id="3231513"/>
    <lineage>
        <taxon>Bacteria</taxon>
        <taxon>Bacillati</taxon>
        <taxon>Actinomycetota</taxon>
        <taxon>Actinomycetes</taxon>
        <taxon>Kitasatosporales</taxon>
        <taxon>Streptomycetaceae</taxon>
        <taxon>Kitasatospora</taxon>
    </lineage>
</organism>
<proteinExistence type="inferred from homology"/>
<comment type="similarity">
    <text evidence="1 7">Belongs to the cytochrome P450 family.</text>
</comment>
<evidence type="ECO:0000256" key="4">
    <source>
        <dbReference type="ARBA" id="ARBA00023002"/>
    </source>
</evidence>
<dbReference type="PANTHER" id="PTHR46696">
    <property type="entry name" value="P450, PUTATIVE (EUROFUNG)-RELATED"/>
    <property type="match status" value="1"/>
</dbReference>
<dbReference type="GO" id="GO:0005506">
    <property type="term" value="F:iron ion binding"/>
    <property type="evidence" value="ECO:0007669"/>
    <property type="project" value="InterPro"/>
</dbReference>
<feature type="compositionally biased region" description="Polar residues" evidence="8">
    <location>
        <begin position="1"/>
        <end position="12"/>
    </location>
</feature>
<evidence type="ECO:0000256" key="3">
    <source>
        <dbReference type="ARBA" id="ARBA00022723"/>
    </source>
</evidence>
<evidence type="ECO:0000256" key="7">
    <source>
        <dbReference type="RuleBase" id="RU000461"/>
    </source>
</evidence>
<dbReference type="PRINTS" id="PR00385">
    <property type="entry name" value="P450"/>
</dbReference>
<dbReference type="GO" id="GO:0016705">
    <property type="term" value="F:oxidoreductase activity, acting on paired donors, with incorporation or reduction of molecular oxygen"/>
    <property type="evidence" value="ECO:0007669"/>
    <property type="project" value="InterPro"/>
</dbReference>
<dbReference type="InterPro" id="IPR002397">
    <property type="entry name" value="Cyt_P450_B"/>
</dbReference>
<evidence type="ECO:0000256" key="8">
    <source>
        <dbReference type="SAM" id="MobiDB-lite"/>
    </source>
</evidence>
<dbReference type="SUPFAM" id="SSF48264">
    <property type="entry name" value="Cytochrome P450"/>
    <property type="match status" value="1"/>
</dbReference>
<dbReference type="EMBL" id="AP035881">
    <property type="protein sequence ID" value="BFP43749.1"/>
    <property type="molecule type" value="Genomic_DNA"/>
</dbReference>
<dbReference type="PANTHER" id="PTHR46696:SF1">
    <property type="entry name" value="CYTOCHROME P450 YJIB-RELATED"/>
    <property type="match status" value="1"/>
</dbReference>
<dbReference type="Pfam" id="PF00067">
    <property type="entry name" value="p450"/>
    <property type="match status" value="1"/>
</dbReference>
<dbReference type="InterPro" id="IPR036396">
    <property type="entry name" value="Cyt_P450_sf"/>
</dbReference>
<keyword evidence="5 7" id="KW-0408">Iron</keyword>
<dbReference type="InterPro" id="IPR017972">
    <property type="entry name" value="Cyt_P450_CS"/>
</dbReference>
<dbReference type="PROSITE" id="PS00086">
    <property type="entry name" value="CYTOCHROME_P450"/>
    <property type="match status" value="1"/>
</dbReference>
<dbReference type="Gene3D" id="1.10.630.10">
    <property type="entry name" value="Cytochrome P450"/>
    <property type="match status" value="1"/>
</dbReference>
<reference evidence="9" key="1">
    <citation type="submission" date="2024-07" db="EMBL/GenBank/DDBJ databases">
        <title>Complete genome sequences of cellulolytic bacteria, Kitasatospora sp. CMC57 and Streptomyces sp. CMC78, isolated from Japanese agricultural soil.</title>
        <authorList>
            <person name="Hashimoto T."/>
            <person name="Ito M."/>
            <person name="Iwamoto M."/>
            <person name="Fukahori D."/>
            <person name="Shoda T."/>
            <person name="Sakoda M."/>
            <person name="Morohoshi T."/>
            <person name="Mitsuboshi M."/>
            <person name="Nishizawa T."/>
        </authorList>
    </citation>
    <scope>NUCLEOTIDE SEQUENCE</scope>
    <source>
        <strain evidence="9">CMC57</strain>
    </source>
</reference>
<feature type="region of interest" description="Disordered" evidence="8">
    <location>
        <begin position="1"/>
        <end position="37"/>
    </location>
</feature>
<dbReference type="RefSeq" id="WP_407986344.1">
    <property type="nucleotide sequence ID" value="NZ_AP035881.2"/>
</dbReference>
<keyword evidence="2 7" id="KW-0349">Heme</keyword>
<dbReference type="GO" id="GO:0004497">
    <property type="term" value="F:monooxygenase activity"/>
    <property type="evidence" value="ECO:0007669"/>
    <property type="project" value="UniProtKB-KW"/>
</dbReference>
<keyword evidence="4 7" id="KW-0560">Oxidoreductase</keyword>
<dbReference type="FunFam" id="1.10.630.10:FF:000018">
    <property type="entry name" value="Cytochrome P450 monooxygenase"/>
    <property type="match status" value="1"/>
</dbReference>